<evidence type="ECO:0000259" key="1">
    <source>
        <dbReference type="Pfam" id="PF00501"/>
    </source>
</evidence>
<sequence>MAERTVTLTGCHRLTSLAEGETIITVLYRVASAVPHRPALLTRGFGRSRTKQISYAQLLEHVERVAEVLTLCGVRRGETIALQVPNCWGSAALMLACFRIGAVVVPVHPGVDEDGLERVLAGTGACACVVFDTYLGQRNAERLLTVSERLPALRHRIVLGDAAATGALDFDQLYRDRAGLWLPEGERLGPPPRDTDGPCLSVPAIGPTSVTLTHYRHWDLCADAFLSMHALADVLAGRDKRPLQPPGEVFGTSYPITEPSGLMPLLWQPLLTGGTGVSTDRWAPDECLDLFGEAGVTMMLCPAEHWEQLLEEQRLRPRPLPHLHTAALHTTAVPPELAAGVEEAFGVPLRPMPFQQAAGDR</sequence>
<dbReference type="InterPro" id="IPR000873">
    <property type="entry name" value="AMP-dep_synth/lig_dom"/>
</dbReference>
<proteinExistence type="predicted"/>
<dbReference type="PANTHER" id="PTHR43767">
    <property type="entry name" value="LONG-CHAIN-FATTY-ACID--COA LIGASE"/>
    <property type="match status" value="1"/>
</dbReference>
<dbReference type="PANTHER" id="PTHR43767:SF1">
    <property type="entry name" value="NONRIBOSOMAL PEPTIDE SYNTHASE PES1 (EUROFUNG)-RELATED"/>
    <property type="match status" value="1"/>
</dbReference>
<dbReference type="Pfam" id="PF00501">
    <property type="entry name" value="AMP-binding"/>
    <property type="match status" value="1"/>
</dbReference>
<organism evidence="2 3">
    <name type="scientific">Streptomyces sodiiphilus</name>
    <dbReference type="NCBI Taxonomy" id="226217"/>
    <lineage>
        <taxon>Bacteria</taxon>
        <taxon>Bacillati</taxon>
        <taxon>Actinomycetota</taxon>
        <taxon>Actinomycetes</taxon>
        <taxon>Kitasatosporales</taxon>
        <taxon>Streptomycetaceae</taxon>
        <taxon>Streptomyces</taxon>
    </lineage>
</organism>
<dbReference type="Proteomes" id="UP001501303">
    <property type="component" value="Unassembled WGS sequence"/>
</dbReference>
<dbReference type="Gene3D" id="3.40.50.12780">
    <property type="entry name" value="N-terminal domain of ligase-like"/>
    <property type="match status" value="1"/>
</dbReference>
<evidence type="ECO:0000313" key="3">
    <source>
        <dbReference type="Proteomes" id="UP001501303"/>
    </source>
</evidence>
<comment type="caution">
    <text evidence="2">The sequence shown here is derived from an EMBL/GenBank/DDBJ whole genome shotgun (WGS) entry which is preliminary data.</text>
</comment>
<accession>A0ABP5A8I5</accession>
<keyword evidence="3" id="KW-1185">Reference proteome</keyword>
<dbReference type="SUPFAM" id="SSF56801">
    <property type="entry name" value="Acetyl-CoA synthetase-like"/>
    <property type="match status" value="1"/>
</dbReference>
<name>A0ABP5A8I5_9ACTN</name>
<dbReference type="InterPro" id="IPR050237">
    <property type="entry name" value="ATP-dep_AMP-bd_enzyme"/>
</dbReference>
<feature type="domain" description="AMP-dependent synthetase/ligase" evidence="1">
    <location>
        <begin position="29"/>
        <end position="175"/>
    </location>
</feature>
<evidence type="ECO:0000313" key="2">
    <source>
        <dbReference type="EMBL" id="GAA1906078.1"/>
    </source>
</evidence>
<reference evidence="3" key="1">
    <citation type="journal article" date="2019" name="Int. J. Syst. Evol. Microbiol.">
        <title>The Global Catalogue of Microorganisms (GCM) 10K type strain sequencing project: providing services to taxonomists for standard genome sequencing and annotation.</title>
        <authorList>
            <consortium name="The Broad Institute Genomics Platform"/>
            <consortium name="The Broad Institute Genome Sequencing Center for Infectious Disease"/>
            <person name="Wu L."/>
            <person name="Ma J."/>
        </authorList>
    </citation>
    <scope>NUCLEOTIDE SEQUENCE [LARGE SCALE GENOMIC DNA]</scope>
    <source>
        <strain evidence="3">JCM 13581</strain>
    </source>
</reference>
<protein>
    <recommendedName>
        <fullName evidence="1">AMP-dependent synthetase/ligase domain-containing protein</fullName>
    </recommendedName>
</protein>
<gene>
    <name evidence="2" type="ORF">GCM10009716_15030</name>
</gene>
<dbReference type="EMBL" id="BAAAMJ010000010">
    <property type="protein sequence ID" value="GAA1906078.1"/>
    <property type="molecule type" value="Genomic_DNA"/>
</dbReference>
<dbReference type="RefSeq" id="WP_344259733.1">
    <property type="nucleotide sequence ID" value="NZ_BAAAMJ010000010.1"/>
</dbReference>
<dbReference type="InterPro" id="IPR042099">
    <property type="entry name" value="ANL_N_sf"/>
</dbReference>